<dbReference type="Pfam" id="PF19723">
    <property type="entry name" value="DUF6216"/>
    <property type="match status" value="1"/>
</dbReference>
<dbReference type="OrthoDB" id="8850090at2"/>
<accession>A0A4P7BMS9</accession>
<evidence type="ECO:0000313" key="3">
    <source>
        <dbReference type="EMBL" id="QBQ39065.1"/>
    </source>
</evidence>
<keyword evidence="1" id="KW-1133">Transmembrane helix</keyword>
<dbReference type="Proteomes" id="UP000294359">
    <property type="component" value="Chromosome"/>
</dbReference>
<evidence type="ECO:0000256" key="1">
    <source>
        <dbReference type="SAM" id="Phobius"/>
    </source>
</evidence>
<keyword evidence="1" id="KW-0812">Transmembrane</keyword>
<feature type="transmembrane region" description="Helical" evidence="1">
    <location>
        <begin position="16"/>
        <end position="33"/>
    </location>
</feature>
<keyword evidence="1" id="KW-0472">Membrane</keyword>
<dbReference type="AlphaFoldDB" id="A0A4P7BMS9"/>
<reference evidence="2" key="1">
    <citation type="journal article" date="2014" name="Int. J. Syst. Evol. Microbiol.">
        <title>Complete genome sequence of Corynebacterium casei LMG S-19264T (=DSM 44701T), isolated from a smear-ripened cheese.</title>
        <authorList>
            <consortium name="US DOE Joint Genome Institute (JGI-PGF)"/>
            <person name="Walter F."/>
            <person name="Albersmeier A."/>
            <person name="Kalinowski J."/>
            <person name="Ruckert C."/>
        </authorList>
    </citation>
    <scope>NUCLEOTIDE SEQUENCE</scope>
    <source>
        <strain evidence="2">KCTC 12344</strain>
    </source>
</reference>
<organism evidence="2 5">
    <name type="scientific">Pseudoduganella plicata</name>
    <dbReference type="NCBI Taxonomy" id="321984"/>
    <lineage>
        <taxon>Bacteria</taxon>
        <taxon>Pseudomonadati</taxon>
        <taxon>Pseudomonadota</taxon>
        <taxon>Betaproteobacteria</taxon>
        <taxon>Burkholderiales</taxon>
        <taxon>Oxalobacteraceae</taxon>
        <taxon>Telluria group</taxon>
        <taxon>Pseudoduganella</taxon>
    </lineage>
</organism>
<proteinExistence type="predicted"/>
<name>A0A4P7BMS9_9BURK</name>
<sequence>MLTFEPIAYALELKEWGVVFVLLLAVAVAMLIWSRTGSTHMLMSRLWRITFGKADCPEASIRKILDAETAVCQFQVHTNIRARTVAHVEKISKWGLLYDVPLQWIGAAKEYFDLDLPGLNSRKNIPDPWVVKLSKLALWLAAPVAVGCTALTVYDKGIFVFKSTGRWFTLDDRRASPVAVGEGFALSHCTEDRKKLARISGFSDAEIAGLCNADGFERQSAVNAALFVQRGYFGLLLPFAAYISFDLWRFRRRATAAIAIRKRLADHAMEEARVCIDTSADRPRTVEAATRDATTEAP</sequence>
<evidence type="ECO:0000313" key="5">
    <source>
        <dbReference type="Proteomes" id="UP000619512"/>
    </source>
</evidence>
<protein>
    <submittedName>
        <fullName evidence="2">Uncharacterized protein</fullName>
    </submittedName>
</protein>
<keyword evidence="4" id="KW-1185">Reference proteome</keyword>
<dbReference type="RefSeq" id="WP_134387759.1">
    <property type="nucleotide sequence ID" value="NZ_BMWW01000003.1"/>
</dbReference>
<dbReference type="InterPro" id="IPR046188">
    <property type="entry name" value="DUF6216"/>
</dbReference>
<gene>
    <name evidence="3" type="ORF">E1742_25140</name>
    <name evidence="2" type="ORF">GCM10007388_20270</name>
</gene>
<evidence type="ECO:0000313" key="2">
    <source>
        <dbReference type="EMBL" id="GGY86906.1"/>
    </source>
</evidence>
<feature type="transmembrane region" description="Helical" evidence="1">
    <location>
        <begin position="136"/>
        <end position="154"/>
    </location>
</feature>
<reference evidence="2" key="3">
    <citation type="submission" date="2022-12" db="EMBL/GenBank/DDBJ databases">
        <authorList>
            <person name="Sun Q."/>
            <person name="Kim S."/>
        </authorList>
    </citation>
    <scope>NUCLEOTIDE SEQUENCE</scope>
    <source>
        <strain evidence="2">KCTC 12344</strain>
    </source>
</reference>
<feature type="transmembrane region" description="Helical" evidence="1">
    <location>
        <begin position="224"/>
        <end position="245"/>
    </location>
</feature>
<dbReference type="EMBL" id="CP038026">
    <property type="protein sequence ID" value="QBQ39065.1"/>
    <property type="molecule type" value="Genomic_DNA"/>
</dbReference>
<evidence type="ECO:0000313" key="4">
    <source>
        <dbReference type="Proteomes" id="UP000294359"/>
    </source>
</evidence>
<dbReference type="Proteomes" id="UP000619512">
    <property type="component" value="Unassembled WGS sequence"/>
</dbReference>
<dbReference type="EMBL" id="BMWW01000003">
    <property type="protein sequence ID" value="GGY86906.1"/>
    <property type="molecule type" value="Genomic_DNA"/>
</dbReference>
<reference evidence="3 4" key="2">
    <citation type="submission" date="2019-03" db="EMBL/GenBank/DDBJ databases">
        <title>Draft Genome Sequences of Six Type Strains of the Genus Massilia.</title>
        <authorList>
            <person name="Miess H."/>
            <person name="Frediansyhah A."/>
            <person name="Gross H."/>
        </authorList>
    </citation>
    <scope>NUCLEOTIDE SEQUENCE [LARGE SCALE GENOMIC DNA]</scope>
    <source>
        <strain evidence="3 4">DSM 17505</strain>
    </source>
</reference>